<evidence type="ECO:0000313" key="2">
    <source>
        <dbReference type="Proteomes" id="UP000012092"/>
    </source>
</evidence>
<dbReference type="Proteomes" id="UP000012092">
    <property type="component" value="Unassembled WGS sequence"/>
</dbReference>
<gene>
    <name evidence="1" type="ORF">LEP1GSC116_5001</name>
</gene>
<evidence type="ECO:0000313" key="1">
    <source>
        <dbReference type="EMBL" id="EMO04779.1"/>
    </source>
</evidence>
<name>M6RJJ6_LEPIR</name>
<protein>
    <submittedName>
        <fullName evidence="1">Uncharacterized protein</fullName>
    </submittedName>
</protein>
<reference evidence="1 2" key="1">
    <citation type="submission" date="2013-01" db="EMBL/GenBank/DDBJ databases">
        <authorList>
            <person name="Harkins D.M."/>
            <person name="Durkin A.S."/>
            <person name="Brinkac L.M."/>
            <person name="Haft D.H."/>
            <person name="Selengut J.D."/>
            <person name="Sanka R."/>
            <person name="DePew J."/>
            <person name="Purushe J."/>
            <person name="Picardeau M."/>
            <person name="Werts C."/>
            <person name="Goarant C."/>
            <person name="Vinetz J.M."/>
            <person name="Sutton G.G."/>
            <person name="Nierman W.C."/>
            <person name="Fouts D.E."/>
        </authorList>
    </citation>
    <scope>NUCLEOTIDE SEQUENCE [LARGE SCALE GENOMIC DNA]</scope>
    <source>
        <strain evidence="1 2">Verdun HP</strain>
    </source>
</reference>
<dbReference type="AlphaFoldDB" id="M6RJJ6"/>
<proteinExistence type="predicted"/>
<sequence length="50" mass="5922">MNAAVVCSFPIPFSRRKLNDKDEWTEGDMRRKISDALVVFSDAIRMYRER</sequence>
<organism evidence="1 2">
    <name type="scientific">Leptospira interrogans serovar Icterohaemorrhagiae str. Verdun HP</name>
    <dbReference type="NCBI Taxonomy" id="1049910"/>
    <lineage>
        <taxon>Bacteria</taxon>
        <taxon>Pseudomonadati</taxon>
        <taxon>Spirochaetota</taxon>
        <taxon>Spirochaetia</taxon>
        <taxon>Leptospirales</taxon>
        <taxon>Leptospiraceae</taxon>
        <taxon>Leptospira</taxon>
    </lineage>
</organism>
<comment type="caution">
    <text evidence="1">The sequence shown here is derived from an EMBL/GenBank/DDBJ whole genome shotgun (WGS) entry which is preliminary data.</text>
</comment>
<accession>M6RJJ6</accession>
<dbReference type="EMBL" id="AHNZ02000580">
    <property type="protein sequence ID" value="EMO04779.1"/>
    <property type="molecule type" value="Genomic_DNA"/>
</dbReference>